<reference evidence="3" key="1">
    <citation type="journal article" date="2015" name="BMC Genomics">
        <title>Genomic and transcriptomic analysis of the endophytic fungus Pestalotiopsis fici reveals its lifestyle and high potential for synthesis of natural products.</title>
        <authorList>
            <person name="Wang X."/>
            <person name="Zhang X."/>
            <person name="Liu L."/>
            <person name="Xiang M."/>
            <person name="Wang W."/>
            <person name="Sun X."/>
            <person name="Che Y."/>
            <person name="Guo L."/>
            <person name="Liu G."/>
            <person name="Guo L."/>
            <person name="Wang C."/>
            <person name="Yin W.B."/>
            <person name="Stadler M."/>
            <person name="Zhang X."/>
            <person name="Liu X."/>
        </authorList>
    </citation>
    <scope>NUCLEOTIDE SEQUENCE [LARGE SCALE GENOMIC DNA]</scope>
    <source>
        <strain evidence="3">W106-1 / CGMCC3.15140</strain>
    </source>
</reference>
<dbReference type="InterPro" id="IPR000719">
    <property type="entry name" value="Prot_kinase_dom"/>
</dbReference>
<dbReference type="eggNOG" id="ENOG502SRF0">
    <property type="taxonomic scope" value="Eukaryota"/>
</dbReference>
<dbReference type="OrthoDB" id="4062651at2759"/>
<gene>
    <name evidence="2" type="ORF">PFICI_10275</name>
</gene>
<evidence type="ECO:0000313" key="3">
    <source>
        <dbReference type="Proteomes" id="UP000030651"/>
    </source>
</evidence>
<dbReference type="Gene3D" id="1.10.510.10">
    <property type="entry name" value="Transferase(Phosphotransferase) domain 1"/>
    <property type="match status" value="1"/>
</dbReference>
<dbReference type="KEGG" id="pfy:PFICI_10275"/>
<evidence type="ECO:0000313" key="2">
    <source>
        <dbReference type="EMBL" id="ETS78213.1"/>
    </source>
</evidence>
<dbReference type="SUPFAM" id="SSF56112">
    <property type="entry name" value="Protein kinase-like (PK-like)"/>
    <property type="match status" value="1"/>
</dbReference>
<protein>
    <recommendedName>
        <fullName evidence="1">Protein kinase domain-containing protein</fullName>
    </recommendedName>
</protein>
<dbReference type="HOGENOM" id="CLU_549937_0_0_1"/>
<dbReference type="AlphaFoldDB" id="W3WWF4"/>
<dbReference type="EMBL" id="KI912115">
    <property type="protein sequence ID" value="ETS78213.1"/>
    <property type="molecule type" value="Genomic_DNA"/>
</dbReference>
<dbReference type="GO" id="GO:0005524">
    <property type="term" value="F:ATP binding"/>
    <property type="evidence" value="ECO:0007669"/>
    <property type="project" value="InterPro"/>
</dbReference>
<dbReference type="RefSeq" id="XP_007837047.1">
    <property type="nucleotide sequence ID" value="XM_007838856.1"/>
</dbReference>
<accession>W3WWF4</accession>
<sequence>MVHKPDSHEPLPEIDFEPFEQFAALNRSLKYEFGAEKFPGLWKVSRKSDRFEFLARDVSHRLQDAEGNPTPLSHILHPNEWNIMTSILRLLNHENLINLVDWIQIETAPNANLTLPPRDFFIWDYCNAGTLENMLFDTRHTAKSAIQIDQEARERQERIELGQDPDPKPEPQPFLPEAFCWHVLCSLLSALAWLHDGIREDWDVKENDWVTKYANIDWMTVLHRNITPRTIWFCHPQTPHESFGLCKLGNFKHNYISGVYNGILDDTQDPSLDQIAMAPQMGVPHTLAELRNNYERDPMHPPGPDQTYTITSEYRAVADVISSMMIHPIETHIANRHFDRVRQMTQAEWTTTIGAAPYTDVLKNFVFSLYARREYFDLADRNTPNDRKHMSWKLYKEGQDLYQKFRTVKDEGKATITTTHVQIEQWKREKRAEDEEIAEQEYTKGLVNYLQTTNRFAKPKPDPTPLDNLLADIKQTCKEVDSSNIRHTQFLWGYHL</sequence>
<organism evidence="2 3">
    <name type="scientific">Pestalotiopsis fici (strain W106-1 / CGMCC3.15140)</name>
    <dbReference type="NCBI Taxonomy" id="1229662"/>
    <lineage>
        <taxon>Eukaryota</taxon>
        <taxon>Fungi</taxon>
        <taxon>Dikarya</taxon>
        <taxon>Ascomycota</taxon>
        <taxon>Pezizomycotina</taxon>
        <taxon>Sordariomycetes</taxon>
        <taxon>Xylariomycetidae</taxon>
        <taxon>Amphisphaeriales</taxon>
        <taxon>Sporocadaceae</taxon>
        <taxon>Pestalotiopsis</taxon>
    </lineage>
</organism>
<proteinExistence type="predicted"/>
<evidence type="ECO:0000259" key="1">
    <source>
        <dbReference type="PROSITE" id="PS50011"/>
    </source>
</evidence>
<dbReference type="Proteomes" id="UP000030651">
    <property type="component" value="Unassembled WGS sequence"/>
</dbReference>
<name>W3WWF4_PESFW</name>
<dbReference type="PROSITE" id="PS50011">
    <property type="entry name" value="PROTEIN_KINASE_DOM"/>
    <property type="match status" value="1"/>
</dbReference>
<dbReference type="GO" id="GO:0004672">
    <property type="term" value="F:protein kinase activity"/>
    <property type="evidence" value="ECO:0007669"/>
    <property type="project" value="InterPro"/>
</dbReference>
<dbReference type="GeneID" id="19275288"/>
<dbReference type="InParanoid" id="W3WWF4"/>
<dbReference type="InterPro" id="IPR011009">
    <property type="entry name" value="Kinase-like_dom_sf"/>
</dbReference>
<feature type="domain" description="Protein kinase" evidence="1">
    <location>
        <begin position="27"/>
        <end position="423"/>
    </location>
</feature>
<keyword evidence="3" id="KW-1185">Reference proteome</keyword>